<evidence type="ECO:0000256" key="4">
    <source>
        <dbReference type="PIRNR" id="PIRNR036492"/>
    </source>
</evidence>
<dbReference type="GO" id="GO:0005737">
    <property type="term" value="C:cytoplasm"/>
    <property type="evidence" value="ECO:0007669"/>
    <property type="project" value="TreeGrafter"/>
</dbReference>
<dbReference type="SUPFAM" id="SSF53720">
    <property type="entry name" value="ALDH-like"/>
    <property type="match status" value="1"/>
</dbReference>
<feature type="domain" description="Aldehyde dehydrogenase" evidence="9">
    <location>
        <begin position="6"/>
        <end position="450"/>
    </location>
</feature>
<accession>A0A1E7LKE8</accession>
<dbReference type="AlphaFoldDB" id="A0A1E7LKE8"/>
<dbReference type="PIRSF" id="PIRSF036492">
    <property type="entry name" value="ALDH"/>
    <property type="match status" value="1"/>
</dbReference>
<evidence type="ECO:0000256" key="6">
    <source>
        <dbReference type="PROSITE-ProRule" id="PRU10007"/>
    </source>
</evidence>
<dbReference type="Gene3D" id="3.40.605.10">
    <property type="entry name" value="Aldehyde Dehydrogenase, Chain A, domain 1"/>
    <property type="match status" value="1"/>
</dbReference>
<dbReference type="InterPro" id="IPR016160">
    <property type="entry name" value="Ald_DH_CS_CYS"/>
</dbReference>
<evidence type="ECO:0000313" key="11">
    <source>
        <dbReference type="Proteomes" id="UP000175971"/>
    </source>
</evidence>
<feature type="active site" evidence="5">
    <location>
        <position position="256"/>
    </location>
</feature>
<dbReference type="Gene3D" id="3.40.309.10">
    <property type="entry name" value="Aldehyde Dehydrogenase, Chain A, domain 2"/>
    <property type="match status" value="1"/>
</dbReference>
<dbReference type="PANTHER" id="PTHR43570:SF16">
    <property type="entry name" value="ALDEHYDE DEHYDROGENASE TYPE III, ISOFORM Q"/>
    <property type="match status" value="1"/>
</dbReference>
<dbReference type="PANTHER" id="PTHR43570">
    <property type="entry name" value="ALDEHYDE DEHYDROGENASE"/>
    <property type="match status" value="1"/>
</dbReference>
<dbReference type="PATRIC" id="fig|518642.7.peg.3084"/>
<evidence type="ECO:0000259" key="9">
    <source>
        <dbReference type="Pfam" id="PF00171"/>
    </source>
</evidence>
<protein>
    <recommendedName>
        <fullName evidence="4">Aldehyde dehydrogenase</fullName>
    </recommendedName>
</protein>
<dbReference type="OrthoDB" id="6882680at2"/>
<reference evidence="10 11" key="1">
    <citation type="journal article" date="2016" name="Front. Microbiol.">
        <title>Comparative Genomics Analysis of Streptomyces Species Reveals Their Adaptation to the Marine Environment and Their Diversity at the Genomic Level.</title>
        <authorList>
            <person name="Tian X."/>
            <person name="Zhang Z."/>
            <person name="Yang T."/>
            <person name="Chen M."/>
            <person name="Li J."/>
            <person name="Chen F."/>
            <person name="Yang J."/>
            <person name="Li W."/>
            <person name="Zhang B."/>
            <person name="Zhang Z."/>
            <person name="Wu J."/>
            <person name="Zhang C."/>
            <person name="Long L."/>
            <person name="Xiao J."/>
        </authorList>
    </citation>
    <scope>NUCLEOTIDE SEQUENCE [LARGE SCALE GENOMIC DNA]</scope>
    <source>
        <strain evidence="10 11">SCSIO M10372</strain>
    </source>
</reference>
<dbReference type="InterPro" id="IPR029510">
    <property type="entry name" value="Ald_DH_CS_GLU"/>
</dbReference>
<name>A0A1E7LKE8_9ACTN</name>
<dbReference type="InterPro" id="IPR016163">
    <property type="entry name" value="Ald_DH_C"/>
</dbReference>
<organism evidence="10 11">
    <name type="scientific">Streptomyces nanshensis</name>
    <dbReference type="NCBI Taxonomy" id="518642"/>
    <lineage>
        <taxon>Bacteria</taxon>
        <taxon>Bacillati</taxon>
        <taxon>Actinomycetota</taxon>
        <taxon>Actinomycetes</taxon>
        <taxon>Kitasatosporales</taxon>
        <taxon>Streptomycetaceae</taxon>
        <taxon>Streptomyces</taxon>
    </lineage>
</organism>
<evidence type="ECO:0000256" key="5">
    <source>
        <dbReference type="PIRSR" id="PIRSR036492-1"/>
    </source>
</evidence>
<dbReference type="EMBL" id="LJGZ01000103">
    <property type="protein sequence ID" value="OEV16626.1"/>
    <property type="molecule type" value="Genomic_DNA"/>
</dbReference>
<feature type="compositionally biased region" description="Low complexity" evidence="8">
    <location>
        <begin position="1"/>
        <end position="19"/>
    </location>
</feature>
<dbReference type="InterPro" id="IPR016161">
    <property type="entry name" value="Ald_DH/histidinol_DH"/>
</dbReference>
<dbReference type="InterPro" id="IPR015590">
    <property type="entry name" value="Aldehyde_DH_dom"/>
</dbReference>
<keyword evidence="3" id="KW-0520">NAD</keyword>
<evidence type="ECO:0000256" key="1">
    <source>
        <dbReference type="ARBA" id="ARBA00009986"/>
    </source>
</evidence>
<dbReference type="PROSITE" id="PS00070">
    <property type="entry name" value="ALDEHYDE_DEHYDR_CYS"/>
    <property type="match status" value="1"/>
</dbReference>
<dbReference type="Proteomes" id="UP000175971">
    <property type="component" value="Unassembled WGS sequence"/>
</dbReference>
<keyword evidence="2 4" id="KW-0560">Oxidoreductase</keyword>
<sequence>MAPTTATTTTESSSPARAAVSEARRVFDSGDTRPLAARARRLRALRALIIENEAAIEAALWSDLHKGSGEAQLTEIGVTLAEIDHTLRHLRRWARSRRGPLPLALLPGRARLVPEPLGVVLVIAPWNYPVQLLLDPLAGVLAAGNTAVLKPSELAPATSALVARLVPRYFPDGAVRVVEGGVPETTELLAQRFDHIVFTGSGTVGRVVMRAAAEHLTPVTLELGGKSPVWFDDDAHLRQAARRIAWAKFTNAGQTCIAPDYVMTTPDRVPALVDALKKAVADLWGADPRTGDDYGRIVNERQFDRLVGLLEGTEVVVGGDHARAERYIAPSVVLVPSSGEGSPAVGPDAAHPVLRDEIFGPVLPIVPVASAEEAVRVVNGWDKPLALYVFSSSARTRRLFEQRTSSGAVVHGAGLIHAAATGLPFGGVGASGIGAYHGVHSWRAFSHLKPVLRKPLTPDTLRLAQPPFTDGPALRLVQRMMRRG</sequence>
<comment type="similarity">
    <text evidence="1 4 7">Belongs to the aldehyde dehydrogenase family.</text>
</comment>
<gene>
    <name evidence="10" type="ORF">AN221_34385</name>
</gene>
<dbReference type="FunFam" id="3.40.309.10:FF:000003">
    <property type="entry name" value="Aldehyde dehydrogenase"/>
    <property type="match status" value="1"/>
</dbReference>
<dbReference type="PROSITE" id="PS00687">
    <property type="entry name" value="ALDEHYDE_DEHYDR_GLU"/>
    <property type="match status" value="1"/>
</dbReference>
<evidence type="ECO:0000256" key="2">
    <source>
        <dbReference type="ARBA" id="ARBA00023002"/>
    </source>
</evidence>
<evidence type="ECO:0000256" key="8">
    <source>
        <dbReference type="SAM" id="MobiDB-lite"/>
    </source>
</evidence>
<dbReference type="RefSeq" id="WP_070204114.1">
    <property type="nucleotide sequence ID" value="NZ_LJGZ01000103.1"/>
</dbReference>
<feature type="active site" evidence="5 6">
    <location>
        <position position="222"/>
    </location>
</feature>
<evidence type="ECO:0000256" key="3">
    <source>
        <dbReference type="ARBA" id="ARBA00023027"/>
    </source>
</evidence>
<proteinExistence type="inferred from homology"/>
<dbReference type="CDD" id="cd07087">
    <property type="entry name" value="ALDH_F3-13-14_CALDH-like"/>
    <property type="match status" value="1"/>
</dbReference>
<dbReference type="InterPro" id="IPR016162">
    <property type="entry name" value="Ald_DH_N"/>
</dbReference>
<dbReference type="GO" id="GO:0004029">
    <property type="term" value="F:aldehyde dehydrogenase (NAD+) activity"/>
    <property type="evidence" value="ECO:0007669"/>
    <property type="project" value="TreeGrafter"/>
</dbReference>
<keyword evidence="11" id="KW-1185">Reference proteome</keyword>
<dbReference type="FunFam" id="3.40.605.10:FF:000004">
    <property type="entry name" value="Aldehyde dehydrogenase"/>
    <property type="match status" value="1"/>
</dbReference>
<dbReference type="Pfam" id="PF00171">
    <property type="entry name" value="Aldedh"/>
    <property type="match status" value="1"/>
</dbReference>
<dbReference type="GO" id="GO:0006081">
    <property type="term" value="P:aldehyde metabolic process"/>
    <property type="evidence" value="ECO:0007669"/>
    <property type="project" value="InterPro"/>
</dbReference>
<evidence type="ECO:0000256" key="7">
    <source>
        <dbReference type="RuleBase" id="RU003345"/>
    </source>
</evidence>
<dbReference type="InterPro" id="IPR012394">
    <property type="entry name" value="Aldehyde_DH_NAD(P)"/>
</dbReference>
<comment type="caution">
    <text evidence="10">The sequence shown here is derived from an EMBL/GenBank/DDBJ whole genome shotgun (WGS) entry which is preliminary data.</text>
</comment>
<feature type="region of interest" description="Disordered" evidence="8">
    <location>
        <begin position="1"/>
        <end position="20"/>
    </location>
</feature>
<evidence type="ECO:0000313" key="10">
    <source>
        <dbReference type="EMBL" id="OEV16626.1"/>
    </source>
</evidence>